<evidence type="ECO:0000313" key="1">
    <source>
        <dbReference type="EMBL" id="QQT98990.1"/>
    </source>
</evidence>
<protein>
    <submittedName>
        <fullName evidence="1">Uncharacterized protein</fullName>
    </submittedName>
</protein>
<name>A0A9Q6Z3W9_MYROD</name>
<dbReference type="Proteomes" id="UP000596202">
    <property type="component" value="Chromosome"/>
</dbReference>
<proteinExistence type="predicted"/>
<dbReference type="EMBL" id="CP068108">
    <property type="protein sequence ID" value="QQT98990.1"/>
    <property type="molecule type" value="Genomic_DNA"/>
</dbReference>
<reference evidence="1 2" key="1">
    <citation type="submission" date="2021-01" db="EMBL/GenBank/DDBJ databases">
        <title>FDA dAtabase for Regulatory Grade micrObial Sequences (FDA-ARGOS): Supporting development and validation of Infectious Disease Dx tests.</title>
        <authorList>
            <person name="Sproer C."/>
            <person name="Gronow S."/>
            <person name="Severitt S."/>
            <person name="Schroder I."/>
            <person name="Tallon L."/>
            <person name="Sadzewicz L."/>
            <person name="Zhao X."/>
            <person name="Boylan J."/>
            <person name="Ott S."/>
            <person name="Bowen H."/>
            <person name="Vavikolanu K."/>
            <person name="Mehta A."/>
            <person name="Aluvathingal J."/>
            <person name="Nadendla S."/>
            <person name="Lowell S."/>
            <person name="Myers T."/>
            <person name="Yan Y."/>
            <person name="Sichtig H."/>
        </authorList>
    </citation>
    <scope>NUCLEOTIDE SEQUENCE [LARGE SCALE GENOMIC DNA]</scope>
    <source>
        <strain evidence="1 2">FDAARGOS_1131</strain>
    </source>
</reference>
<accession>A0A9Q6Z3W9</accession>
<gene>
    <name evidence="1" type="ORF">I6I88_12300</name>
</gene>
<dbReference type="RefSeq" id="WP_002986505.1">
    <property type="nucleotide sequence ID" value="NZ_CP068108.1"/>
</dbReference>
<dbReference type="AlphaFoldDB" id="A0A9Q6Z3W9"/>
<dbReference type="GeneID" id="93528446"/>
<sequence>MKTKEEVIREAWGDNYNDQINKNGWLTVGFNYEYNHNDFDTIRYLDCVEIRPKSLQGIESNNGWIRIESKKDLPKESCPVFIKDFTGCISEIPYYYFNEYKLFKGQNTCLKWEDVISYSTIFKPKKPHY</sequence>
<organism evidence="1 2">
    <name type="scientific">Myroides odoratus</name>
    <name type="common">Flavobacterium odoratum</name>
    <dbReference type="NCBI Taxonomy" id="256"/>
    <lineage>
        <taxon>Bacteria</taxon>
        <taxon>Pseudomonadati</taxon>
        <taxon>Bacteroidota</taxon>
        <taxon>Flavobacteriia</taxon>
        <taxon>Flavobacteriales</taxon>
        <taxon>Flavobacteriaceae</taxon>
        <taxon>Myroides</taxon>
    </lineage>
</organism>
<dbReference type="OrthoDB" id="799784at2"/>
<evidence type="ECO:0000313" key="2">
    <source>
        <dbReference type="Proteomes" id="UP000596202"/>
    </source>
</evidence>